<dbReference type="GO" id="GO:0005886">
    <property type="term" value="C:plasma membrane"/>
    <property type="evidence" value="ECO:0007669"/>
    <property type="project" value="TreeGrafter"/>
</dbReference>
<keyword evidence="1" id="KW-1133">Transmembrane helix</keyword>
<dbReference type="EMBL" id="CP022188">
    <property type="protein sequence ID" value="AWI79085.1"/>
    <property type="molecule type" value="Genomic_DNA"/>
</dbReference>
<organism evidence="3 4">
    <name type="scientific">Parazoarcus communis</name>
    <dbReference type="NCBI Taxonomy" id="41977"/>
    <lineage>
        <taxon>Bacteria</taxon>
        <taxon>Pseudomonadati</taxon>
        <taxon>Pseudomonadota</taxon>
        <taxon>Betaproteobacteria</taxon>
        <taxon>Rhodocyclales</taxon>
        <taxon>Zoogloeaceae</taxon>
        <taxon>Parazoarcus</taxon>
    </lineage>
</organism>
<dbReference type="Proteomes" id="UP000244902">
    <property type="component" value="Chromosome"/>
</dbReference>
<feature type="transmembrane region" description="Helical" evidence="1">
    <location>
        <begin position="163"/>
        <end position="179"/>
    </location>
</feature>
<dbReference type="AlphaFoldDB" id="A0A2U8H2X8"/>
<evidence type="ECO:0000259" key="2">
    <source>
        <dbReference type="Pfam" id="PF09335"/>
    </source>
</evidence>
<dbReference type="OrthoDB" id="948134at2"/>
<dbReference type="PANTHER" id="PTHR42709">
    <property type="entry name" value="ALKALINE PHOSPHATASE LIKE PROTEIN"/>
    <property type="match status" value="1"/>
</dbReference>
<feature type="transmembrane region" description="Helical" evidence="1">
    <location>
        <begin position="41"/>
        <end position="63"/>
    </location>
</feature>
<keyword evidence="1" id="KW-0812">Transmembrane</keyword>
<reference evidence="3 4" key="1">
    <citation type="submission" date="2017-06" db="EMBL/GenBank/DDBJ databases">
        <title>Azoarcus sp. TSNA42 complete genome sequence.</title>
        <authorList>
            <person name="Woo J.-H."/>
            <person name="Kim H.-S."/>
        </authorList>
    </citation>
    <scope>NUCLEOTIDE SEQUENCE [LARGE SCALE GENOMIC DNA]</scope>
    <source>
        <strain evidence="3 4">TSNA42</strain>
    </source>
</reference>
<sequence length="182" mass="19992">MPDLALLLQTHIYLAVLLGGLFEGETVVVLAGYAAHQGHASWWGITLFAAAVNALVDQGWYLLGRWRGERVLARFPAVANKVEKLRPRLLGHRRWLIFALRFSYGLRVAGPVALGIARVPLAEFVALNLLAALVWASLFTGLGYAFGLALLNLLDEARQHEGTIALVILLAGSLGWLYARRR</sequence>
<accession>A0A2U8H2X8</accession>
<evidence type="ECO:0000256" key="1">
    <source>
        <dbReference type="SAM" id="Phobius"/>
    </source>
</evidence>
<evidence type="ECO:0000313" key="3">
    <source>
        <dbReference type="EMBL" id="AWI79085.1"/>
    </source>
</evidence>
<name>A0A2U8H2X8_9RHOO</name>
<evidence type="ECO:0000313" key="4">
    <source>
        <dbReference type="Proteomes" id="UP000244902"/>
    </source>
</evidence>
<dbReference type="Pfam" id="PF09335">
    <property type="entry name" value="VTT_dom"/>
    <property type="match status" value="1"/>
</dbReference>
<feature type="domain" description="VTT" evidence="2">
    <location>
        <begin position="24"/>
        <end position="144"/>
    </location>
</feature>
<dbReference type="InterPro" id="IPR051311">
    <property type="entry name" value="DedA_domain"/>
</dbReference>
<feature type="transmembrane region" description="Helical" evidence="1">
    <location>
        <begin position="129"/>
        <end position="151"/>
    </location>
</feature>
<feature type="transmembrane region" description="Helical" evidence="1">
    <location>
        <begin position="12"/>
        <end position="35"/>
    </location>
</feature>
<dbReference type="InterPro" id="IPR032816">
    <property type="entry name" value="VTT_dom"/>
</dbReference>
<proteinExistence type="predicted"/>
<keyword evidence="1" id="KW-0472">Membrane</keyword>
<dbReference type="PANTHER" id="PTHR42709:SF2">
    <property type="entry name" value="INNER MEMBRANE PROTEIN YOHD"/>
    <property type="match status" value="1"/>
</dbReference>
<protein>
    <submittedName>
        <fullName evidence="3">DedA family protein</fullName>
    </submittedName>
</protein>
<gene>
    <name evidence="3" type="ORF">CEW87_06730</name>
</gene>
<dbReference type="RefSeq" id="WP_108971999.1">
    <property type="nucleotide sequence ID" value="NZ_CP022188.1"/>
</dbReference>